<name>A0ABS1P9T2_9ACTN</name>
<evidence type="ECO:0000313" key="4">
    <source>
        <dbReference type="Proteomes" id="UP000621386"/>
    </source>
</evidence>
<feature type="compositionally biased region" description="Basic and acidic residues" evidence="1">
    <location>
        <begin position="8"/>
        <end position="20"/>
    </location>
</feature>
<feature type="domain" description="N-acetyltransferase" evidence="2">
    <location>
        <begin position="39"/>
        <end position="199"/>
    </location>
</feature>
<accession>A0ABS1P9T2</accession>
<sequence>MPLSGPRADARRSGRHHDQETSVQSTPSQDLTELTTERLVLRSWTTADADAVLADDGRRPADWAEDFPAEGDRVIAGLFHDHPVWLDAYGHRLIIERDSGLVVGSIGLFWPPAEGVLQIGYGVVASRRGRGYATEATRELAAFALAAEGVHSVVAGVELTNPASVRVLEKAGFERRDTTPADEAEGVARFGITRSDRLE</sequence>
<dbReference type="Gene3D" id="3.40.630.30">
    <property type="match status" value="1"/>
</dbReference>
<dbReference type="PROSITE" id="PS51186">
    <property type="entry name" value="GNAT"/>
    <property type="match status" value="1"/>
</dbReference>
<proteinExistence type="predicted"/>
<organism evidence="3 4">
    <name type="scientific">Streptomyces musisoli</name>
    <dbReference type="NCBI Taxonomy" id="2802280"/>
    <lineage>
        <taxon>Bacteria</taxon>
        <taxon>Bacillati</taxon>
        <taxon>Actinomycetota</taxon>
        <taxon>Actinomycetes</taxon>
        <taxon>Kitasatosporales</taxon>
        <taxon>Streptomycetaceae</taxon>
        <taxon>Streptomyces</taxon>
    </lineage>
</organism>
<keyword evidence="4" id="KW-1185">Reference proteome</keyword>
<feature type="compositionally biased region" description="Polar residues" evidence="1">
    <location>
        <begin position="21"/>
        <end position="30"/>
    </location>
</feature>
<comment type="caution">
    <text evidence="3">The sequence shown here is derived from an EMBL/GenBank/DDBJ whole genome shotgun (WGS) entry which is preliminary data.</text>
</comment>
<dbReference type="InterPro" id="IPR000182">
    <property type="entry name" value="GNAT_dom"/>
</dbReference>
<evidence type="ECO:0000259" key="2">
    <source>
        <dbReference type="PROSITE" id="PS51186"/>
    </source>
</evidence>
<dbReference type="EMBL" id="JAERRH010000015">
    <property type="protein sequence ID" value="MBL1108820.1"/>
    <property type="molecule type" value="Genomic_DNA"/>
</dbReference>
<evidence type="ECO:0000313" key="3">
    <source>
        <dbReference type="EMBL" id="MBL1108820.1"/>
    </source>
</evidence>
<protein>
    <submittedName>
        <fullName evidence="3">GNAT family N-acetyltransferase</fullName>
    </submittedName>
</protein>
<dbReference type="InterPro" id="IPR016181">
    <property type="entry name" value="Acyl_CoA_acyltransferase"/>
</dbReference>
<evidence type="ECO:0000256" key="1">
    <source>
        <dbReference type="SAM" id="MobiDB-lite"/>
    </source>
</evidence>
<dbReference type="Proteomes" id="UP000621386">
    <property type="component" value="Unassembled WGS sequence"/>
</dbReference>
<dbReference type="InterPro" id="IPR051908">
    <property type="entry name" value="Ribosomal_N-acetyltransferase"/>
</dbReference>
<reference evidence="3 4" key="1">
    <citation type="submission" date="2021-01" db="EMBL/GenBank/DDBJ databases">
        <title>WGS of actinomycetes isolated from Thailand.</title>
        <authorList>
            <person name="Thawai C."/>
        </authorList>
    </citation>
    <scope>NUCLEOTIDE SEQUENCE [LARGE SCALE GENOMIC DNA]</scope>
    <source>
        <strain evidence="3 4">CH5-8</strain>
    </source>
</reference>
<dbReference type="PANTHER" id="PTHR43441:SF6">
    <property type="entry name" value="N-ACETYLTRANSFERASE DOMAIN-CONTAINING PROTEIN"/>
    <property type="match status" value="1"/>
</dbReference>
<gene>
    <name evidence="3" type="ORF">JK361_30265</name>
</gene>
<feature type="region of interest" description="Disordered" evidence="1">
    <location>
        <begin position="1"/>
        <end position="32"/>
    </location>
</feature>
<dbReference type="SUPFAM" id="SSF55729">
    <property type="entry name" value="Acyl-CoA N-acyltransferases (Nat)"/>
    <property type="match status" value="1"/>
</dbReference>
<dbReference type="PANTHER" id="PTHR43441">
    <property type="entry name" value="RIBOSOMAL-PROTEIN-SERINE ACETYLTRANSFERASE"/>
    <property type="match status" value="1"/>
</dbReference>
<dbReference type="Pfam" id="PF13302">
    <property type="entry name" value="Acetyltransf_3"/>
    <property type="match status" value="1"/>
</dbReference>